<dbReference type="AlphaFoldDB" id="A0A1E8F9B2"/>
<evidence type="ECO:0000313" key="2">
    <source>
        <dbReference type="Proteomes" id="UP000176037"/>
    </source>
</evidence>
<keyword evidence="2" id="KW-1185">Reference proteome</keyword>
<reference evidence="1 2" key="1">
    <citation type="submission" date="2016-09" db="EMBL/GenBank/DDBJ databases">
        <title>Alteromonas lipolytica, a new species isolated from sea water.</title>
        <authorList>
            <person name="Wu Y.-H."/>
            <person name="Cheng H."/>
            <person name="Xu X.-W."/>
        </authorList>
    </citation>
    <scope>NUCLEOTIDE SEQUENCE [LARGE SCALE GENOMIC DNA]</scope>
    <source>
        <strain evidence="1 2">JW12</strain>
    </source>
</reference>
<comment type="caution">
    <text evidence="1">The sequence shown here is derived from an EMBL/GenBank/DDBJ whole genome shotgun (WGS) entry which is preliminary data.</text>
</comment>
<dbReference type="RefSeq" id="WP_070178037.1">
    <property type="nucleotide sequence ID" value="NZ_BMJR01000005.1"/>
</dbReference>
<proteinExistence type="predicted"/>
<evidence type="ECO:0000313" key="1">
    <source>
        <dbReference type="EMBL" id="OFI32509.1"/>
    </source>
</evidence>
<gene>
    <name evidence="1" type="ORF">BFC17_04910</name>
</gene>
<organism evidence="1 2">
    <name type="scientific">Alteromonas lipolytica</name>
    <dbReference type="NCBI Taxonomy" id="1856405"/>
    <lineage>
        <taxon>Bacteria</taxon>
        <taxon>Pseudomonadati</taxon>
        <taxon>Pseudomonadota</taxon>
        <taxon>Gammaproteobacteria</taxon>
        <taxon>Alteromonadales</taxon>
        <taxon>Alteromonadaceae</taxon>
        <taxon>Alteromonas/Salinimonas group</taxon>
        <taxon>Alteromonas</taxon>
    </lineage>
</organism>
<accession>A0A1E8F9B2</accession>
<dbReference type="EMBL" id="MJIC01000016">
    <property type="protein sequence ID" value="OFI32509.1"/>
    <property type="molecule type" value="Genomic_DNA"/>
</dbReference>
<protein>
    <submittedName>
        <fullName evidence="1">Uncharacterized protein</fullName>
    </submittedName>
</protein>
<name>A0A1E8F9B2_9ALTE</name>
<sequence length="136" mass="14974">MFELIVTRLHRKVIALLVVVTAILTATVYTLSSPATEPEVTGRLGEHYARLLAPAVEKSDKQEINRILASMTADEDIILAAVYSLQGERVARQGSPETLVALLREDAHRVSKLSPIAIETQTVAYLHWLTSPKTSK</sequence>
<dbReference type="OrthoDB" id="9987238at2"/>
<dbReference type="Proteomes" id="UP000176037">
    <property type="component" value="Unassembled WGS sequence"/>
</dbReference>